<evidence type="ECO:0000313" key="2">
    <source>
        <dbReference type="Proteomes" id="UP000095281"/>
    </source>
</evidence>
<dbReference type="Proteomes" id="UP000095281">
    <property type="component" value="Unplaced"/>
</dbReference>
<keyword evidence="1" id="KW-0732">Signal</keyword>
<name>A0A1I8B492_MELHA</name>
<dbReference type="WBParaSite" id="MhA1_Contig1386.frz3.gene15">
    <property type="protein sequence ID" value="MhA1_Contig1386.frz3.gene15"/>
    <property type="gene ID" value="MhA1_Contig1386.frz3.gene15"/>
</dbReference>
<keyword evidence="2" id="KW-1185">Reference proteome</keyword>
<proteinExistence type="predicted"/>
<evidence type="ECO:0000313" key="3">
    <source>
        <dbReference type="WBParaSite" id="MhA1_Contig1386.frz3.gene15"/>
    </source>
</evidence>
<sequence>MTSQKLIFVFIASFLFIALFATNGEAETCRQCKNRVCGPPCSNPRSDACKNCKRIDIPKLCPQYHGGKK</sequence>
<accession>A0A1I8B492</accession>
<reference evidence="3" key="1">
    <citation type="submission" date="2016-11" db="UniProtKB">
        <authorList>
            <consortium name="WormBaseParasite"/>
        </authorList>
    </citation>
    <scope>IDENTIFICATION</scope>
</reference>
<feature type="signal peptide" evidence="1">
    <location>
        <begin position="1"/>
        <end position="26"/>
    </location>
</feature>
<dbReference type="AlphaFoldDB" id="A0A1I8B492"/>
<feature type="chain" id="PRO_5009315447" evidence="1">
    <location>
        <begin position="27"/>
        <end position="69"/>
    </location>
</feature>
<protein>
    <submittedName>
        <fullName evidence="3">Uncharacterized protein</fullName>
    </submittedName>
</protein>
<organism evidence="2 3">
    <name type="scientific">Meloidogyne hapla</name>
    <name type="common">Root-knot nematode worm</name>
    <dbReference type="NCBI Taxonomy" id="6305"/>
    <lineage>
        <taxon>Eukaryota</taxon>
        <taxon>Metazoa</taxon>
        <taxon>Ecdysozoa</taxon>
        <taxon>Nematoda</taxon>
        <taxon>Chromadorea</taxon>
        <taxon>Rhabditida</taxon>
        <taxon>Tylenchina</taxon>
        <taxon>Tylenchomorpha</taxon>
        <taxon>Tylenchoidea</taxon>
        <taxon>Meloidogynidae</taxon>
        <taxon>Meloidogyninae</taxon>
        <taxon>Meloidogyne</taxon>
    </lineage>
</organism>
<evidence type="ECO:0000256" key="1">
    <source>
        <dbReference type="SAM" id="SignalP"/>
    </source>
</evidence>